<name>A0A9N9GPN9_FUNMO</name>
<sequence length="54" mass="6402">RTHIPYGECNTLTASFYGMCMKYAGKYYNKANYHKNKLQDKKCDQASWVIQKYV</sequence>
<protein>
    <submittedName>
        <fullName evidence="1">10946_t:CDS:1</fullName>
    </submittedName>
</protein>
<dbReference type="AlphaFoldDB" id="A0A9N9GPN9"/>
<gene>
    <name evidence="1" type="ORF">FMOSSE_LOCUS10154</name>
</gene>
<dbReference type="Proteomes" id="UP000789375">
    <property type="component" value="Unassembled WGS sequence"/>
</dbReference>
<reference evidence="1" key="1">
    <citation type="submission" date="2021-06" db="EMBL/GenBank/DDBJ databases">
        <authorList>
            <person name="Kallberg Y."/>
            <person name="Tangrot J."/>
            <person name="Rosling A."/>
        </authorList>
    </citation>
    <scope>NUCLEOTIDE SEQUENCE</scope>
    <source>
        <strain evidence="1">87-6 pot B 2015</strain>
    </source>
</reference>
<dbReference type="EMBL" id="CAJVPP010003234">
    <property type="protein sequence ID" value="CAG8624317.1"/>
    <property type="molecule type" value="Genomic_DNA"/>
</dbReference>
<accession>A0A9N9GPN9</accession>
<keyword evidence="2" id="KW-1185">Reference proteome</keyword>
<feature type="non-terminal residue" evidence="1">
    <location>
        <position position="1"/>
    </location>
</feature>
<evidence type="ECO:0000313" key="2">
    <source>
        <dbReference type="Proteomes" id="UP000789375"/>
    </source>
</evidence>
<evidence type="ECO:0000313" key="1">
    <source>
        <dbReference type="EMBL" id="CAG8624317.1"/>
    </source>
</evidence>
<organism evidence="1 2">
    <name type="scientific">Funneliformis mosseae</name>
    <name type="common">Endomycorrhizal fungus</name>
    <name type="synonym">Glomus mosseae</name>
    <dbReference type="NCBI Taxonomy" id="27381"/>
    <lineage>
        <taxon>Eukaryota</taxon>
        <taxon>Fungi</taxon>
        <taxon>Fungi incertae sedis</taxon>
        <taxon>Mucoromycota</taxon>
        <taxon>Glomeromycotina</taxon>
        <taxon>Glomeromycetes</taxon>
        <taxon>Glomerales</taxon>
        <taxon>Glomeraceae</taxon>
        <taxon>Funneliformis</taxon>
    </lineage>
</organism>
<comment type="caution">
    <text evidence="1">The sequence shown here is derived from an EMBL/GenBank/DDBJ whole genome shotgun (WGS) entry which is preliminary data.</text>
</comment>
<proteinExistence type="predicted"/>